<dbReference type="EMBL" id="KV425607">
    <property type="protein sequence ID" value="KZT21380.1"/>
    <property type="molecule type" value="Genomic_DNA"/>
</dbReference>
<reference evidence="3 4" key="1">
    <citation type="journal article" date="2016" name="Mol. Biol. Evol.">
        <title>Comparative Genomics of Early-Diverging Mushroom-Forming Fungi Provides Insights into the Origins of Lignocellulose Decay Capabilities.</title>
        <authorList>
            <person name="Nagy L.G."/>
            <person name="Riley R."/>
            <person name="Tritt A."/>
            <person name="Adam C."/>
            <person name="Daum C."/>
            <person name="Floudas D."/>
            <person name="Sun H."/>
            <person name="Yadav J.S."/>
            <person name="Pangilinan J."/>
            <person name="Larsson K.H."/>
            <person name="Matsuura K."/>
            <person name="Barry K."/>
            <person name="Labutti K."/>
            <person name="Kuo R."/>
            <person name="Ohm R.A."/>
            <person name="Bhattacharya S.S."/>
            <person name="Shirouzu T."/>
            <person name="Yoshinaga Y."/>
            <person name="Martin F.M."/>
            <person name="Grigoriev I.V."/>
            <person name="Hibbett D.S."/>
        </authorList>
    </citation>
    <scope>NUCLEOTIDE SEQUENCE [LARGE SCALE GENOMIC DNA]</scope>
    <source>
        <strain evidence="3 4">HHB14362 ss-1</strain>
    </source>
</reference>
<keyword evidence="4" id="KW-1185">Reference proteome</keyword>
<dbReference type="Pfam" id="PF14033">
    <property type="entry name" value="DUF4246"/>
    <property type="match status" value="1"/>
</dbReference>
<dbReference type="STRING" id="1314782.A0A165PR06"/>
<gene>
    <name evidence="3" type="ORF">NEOLEDRAFT_1139488</name>
</gene>
<accession>A0A165PR06</accession>
<name>A0A165PR06_9AGAM</name>
<organism evidence="3 4">
    <name type="scientific">Neolentinus lepideus HHB14362 ss-1</name>
    <dbReference type="NCBI Taxonomy" id="1314782"/>
    <lineage>
        <taxon>Eukaryota</taxon>
        <taxon>Fungi</taxon>
        <taxon>Dikarya</taxon>
        <taxon>Basidiomycota</taxon>
        <taxon>Agaricomycotina</taxon>
        <taxon>Agaricomycetes</taxon>
        <taxon>Gloeophyllales</taxon>
        <taxon>Gloeophyllaceae</taxon>
        <taxon>Neolentinus</taxon>
    </lineage>
</organism>
<evidence type="ECO:0000313" key="4">
    <source>
        <dbReference type="Proteomes" id="UP000076761"/>
    </source>
</evidence>
<dbReference type="AlphaFoldDB" id="A0A165PR06"/>
<dbReference type="Proteomes" id="UP000076761">
    <property type="component" value="Unassembled WGS sequence"/>
</dbReference>
<dbReference type="PANTHER" id="PTHR33119">
    <property type="entry name" value="IFI3P"/>
    <property type="match status" value="1"/>
</dbReference>
<dbReference type="InterPro" id="IPR025340">
    <property type="entry name" value="DUF4246"/>
</dbReference>
<dbReference type="InterPro" id="IPR049207">
    <property type="entry name" value="DUF4246_N"/>
</dbReference>
<dbReference type="InterPro" id="IPR049192">
    <property type="entry name" value="DUF4246_C"/>
</dbReference>
<evidence type="ECO:0000259" key="2">
    <source>
        <dbReference type="Pfam" id="PF21666"/>
    </source>
</evidence>
<evidence type="ECO:0000259" key="1">
    <source>
        <dbReference type="Pfam" id="PF14033"/>
    </source>
</evidence>
<protein>
    <submittedName>
        <fullName evidence="3">Uncharacterized protein</fullName>
    </submittedName>
</protein>
<proteinExistence type="predicted"/>
<feature type="domain" description="DUF4246" evidence="2">
    <location>
        <begin position="59"/>
        <end position="113"/>
    </location>
</feature>
<evidence type="ECO:0000313" key="3">
    <source>
        <dbReference type="EMBL" id="KZT21380.1"/>
    </source>
</evidence>
<feature type="domain" description="DUF4246" evidence="1">
    <location>
        <begin position="150"/>
        <end position="571"/>
    </location>
</feature>
<dbReference type="Pfam" id="PF21666">
    <property type="entry name" value="DUF4246_N"/>
    <property type="match status" value="1"/>
</dbReference>
<dbReference type="PANTHER" id="PTHR33119:SF1">
    <property type="entry name" value="FE2OG DIOXYGENASE DOMAIN-CONTAINING PROTEIN"/>
    <property type="match status" value="1"/>
</dbReference>
<dbReference type="InParanoid" id="A0A165PR06"/>
<sequence length="642" mass="74413">MRREFPHLGVCGPAPVCRSYSLHQGHYSRVPFIKKDRRYAALSFQAPTTNTMSDIGMQDVSFPDPFHEQPADGLILLTLVELRMRALAGQILEKPNWWNKVRDGEITDKWRREFVEQDAELVKKFWPELQQERDDDDEDKTWPHKNITEEQLNYIFDWLKWLADQRNTQTGIEMMHIQNVYQSYSLITSELREALLQGASILESIPEAEKDWHPGSNNQVLDLIHPSLHCLRIGKSLVKNTKTGSLYVPTVEEYINAREDFGFLYSPNKWMPHSVSVQHQWLPTDFSVSETGEVKHLSYINNLHPDDHKPLYSTITSILARFVPLWERVLSDVLSRQRPIIELDPYSWYEKGCSTPEPDFAEWRKQHPDNKTDDSPYWAAYEAWEERKDPFIPEPGPFTPPATENRVNFTLKGRKIQVIVKMANIVLTPEKPEYAGGSWHVEGMDNEKIVATGIYYYDSSNVTESKLSFRTALCDDADIPYEQSDDRGYLRAYGIDGNQGPLNQELGHVVTKEGKCLAFPNIWQHRVSPFKLVDPSKPGHRKILCFFLINPTVEILSTSVVPPQQYDWYMRESERAPAMKKLPVELFGMVTDWLKADDAGKGGVITMEQAKEEREKLMEERANFVIEQNEEVYELEFNMCEH</sequence>
<dbReference type="OrthoDB" id="415532at2759"/>